<evidence type="ECO:0000313" key="3">
    <source>
        <dbReference type="EMBL" id="KAK4285688.1"/>
    </source>
</evidence>
<feature type="domain" description="FMR1-interacting protein 1 conserved" evidence="2">
    <location>
        <begin position="333"/>
        <end position="374"/>
    </location>
</feature>
<organism evidence="3 4">
    <name type="scientific">Acacia crassicarpa</name>
    <name type="common">northern wattle</name>
    <dbReference type="NCBI Taxonomy" id="499986"/>
    <lineage>
        <taxon>Eukaryota</taxon>
        <taxon>Viridiplantae</taxon>
        <taxon>Streptophyta</taxon>
        <taxon>Embryophyta</taxon>
        <taxon>Tracheophyta</taxon>
        <taxon>Spermatophyta</taxon>
        <taxon>Magnoliopsida</taxon>
        <taxon>eudicotyledons</taxon>
        <taxon>Gunneridae</taxon>
        <taxon>Pentapetalae</taxon>
        <taxon>rosids</taxon>
        <taxon>fabids</taxon>
        <taxon>Fabales</taxon>
        <taxon>Fabaceae</taxon>
        <taxon>Caesalpinioideae</taxon>
        <taxon>mimosoid clade</taxon>
        <taxon>Acacieae</taxon>
        <taxon>Acacia</taxon>
    </lineage>
</organism>
<dbReference type="InterPro" id="IPR039136">
    <property type="entry name" value="NUFIP1-like"/>
</dbReference>
<dbReference type="PANTHER" id="PTHR13309:SF0">
    <property type="entry name" value="FMR1-INTERACTING PROTEIN NUFIP1"/>
    <property type="match status" value="1"/>
</dbReference>
<protein>
    <recommendedName>
        <fullName evidence="2">FMR1-interacting protein 1 conserved domain-containing protein</fullName>
    </recommendedName>
</protein>
<feature type="compositionally biased region" description="Polar residues" evidence="1">
    <location>
        <begin position="267"/>
        <end position="284"/>
    </location>
</feature>
<feature type="region of interest" description="Disordered" evidence="1">
    <location>
        <begin position="249"/>
        <end position="328"/>
    </location>
</feature>
<evidence type="ECO:0000313" key="4">
    <source>
        <dbReference type="Proteomes" id="UP001293593"/>
    </source>
</evidence>
<name>A0AAE1N9C7_9FABA</name>
<feature type="compositionally biased region" description="Basic and acidic residues" evidence="1">
    <location>
        <begin position="555"/>
        <end position="566"/>
    </location>
</feature>
<dbReference type="GO" id="GO:0000492">
    <property type="term" value="P:box C/D snoRNP assembly"/>
    <property type="evidence" value="ECO:0007669"/>
    <property type="project" value="TreeGrafter"/>
</dbReference>
<dbReference type="EMBL" id="JAWXYG010000001">
    <property type="protein sequence ID" value="KAK4285688.1"/>
    <property type="molecule type" value="Genomic_DNA"/>
</dbReference>
<dbReference type="InterPro" id="IPR019496">
    <property type="entry name" value="NUFIP1_cons_dom"/>
</dbReference>
<dbReference type="PANTHER" id="PTHR13309">
    <property type="entry name" value="NUCLEAR FRAGILE X MENTAL RETARDATION PROTEIN INTERACTING PROTEIN 1"/>
    <property type="match status" value="1"/>
</dbReference>
<feature type="compositionally biased region" description="Acidic residues" evidence="1">
    <location>
        <begin position="532"/>
        <end position="541"/>
    </location>
</feature>
<dbReference type="Proteomes" id="UP001293593">
    <property type="component" value="Unassembled WGS sequence"/>
</dbReference>
<dbReference type="GO" id="GO:0005634">
    <property type="term" value="C:nucleus"/>
    <property type="evidence" value="ECO:0007669"/>
    <property type="project" value="TreeGrafter"/>
</dbReference>
<evidence type="ECO:0000256" key="1">
    <source>
        <dbReference type="SAM" id="MobiDB-lite"/>
    </source>
</evidence>
<dbReference type="GO" id="GO:0003723">
    <property type="term" value="F:RNA binding"/>
    <property type="evidence" value="ECO:0007669"/>
    <property type="project" value="InterPro"/>
</dbReference>
<feature type="compositionally biased region" description="Basic and acidic residues" evidence="1">
    <location>
        <begin position="446"/>
        <end position="460"/>
    </location>
</feature>
<comment type="caution">
    <text evidence="3">The sequence shown here is derived from an EMBL/GenBank/DDBJ whole genome shotgun (WGS) entry which is preliminary data.</text>
</comment>
<evidence type="ECO:0000259" key="2">
    <source>
        <dbReference type="Pfam" id="PF10453"/>
    </source>
</evidence>
<reference evidence="3" key="1">
    <citation type="submission" date="2023-10" db="EMBL/GenBank/DDBJ databases">
        <title>Chromosome-level genome of the transformable northern wattle, Acacia crassicarpa.</title>
        <authorList>
            <person name="Massaro I."/>
            <person name="Sinha N.R."/>
            <person name="Poethig S."/>
            <person name="Leichty A.R."/>
        </authorList>
    </citation>
    <scope>NUCLEOTIDE SEQUENCE</scope>
    <source>
        <strain evidence="3">Acra3RX</strain>
        <tissue evidence="3">Leaf</tissue>
    </source>
</reference>
<dbReference type="AlphaFoldDB" id="A0AAE1N9C7"/>
<feature type="compositionally biased region" description="Basic residues" evidence="1">
    <location>
        <begin position="303"/>
        <end position="317"/>
    </location>
</feature>
<feature type="compositionally biased region" description="Polar residues" evidence="1">
    <location>
        <begin position="542"/>
        <end position="551"/>
    </location>
</feature>
<sequence>MNNLNKQQLPLPNNNLGIQTRPPLGAGILQNMNPFMTNMQPMINPLPFMHAANNFHPLQNNQLVPPHLTLAGQQNGVGNMNCNPLFQVQGHNMVNGGQFNLSQAQGHILAQNIASLLQQNSMNMQNGQFCAPLPLQNMNQQLPMPVSNPAQVIPYGMPPGSHPMGSFPNQVPQAMFPQNPFSSANMQFNSVTGNQVRPQVNQNEKNIFSPVKTNAFTSSPFSSQQLEGNAQAPPNPYGLKHLHAKHSQPAFTNPQAKPMNNVKANAPNPNWKGSPSENFKNNPNRGRFQGGFQKSKFHDMNKGKKKFRAPKEHRHNGFNKEKAGNSGVNYMEQNRKPKRSWSMIYTDQEIQQWREARKNYYPTKDNIPKKQRGQYREVFRRELKKILARQAELGVEVAEIPSSYLKDSTTKGLEGGEKRNSTNKRKLKKFERTDRKERHSKKQKFANKDTSLDPSSDKRSPTLLRKLLSADVKRDKSHLLEAFRFMVMNSFFQDWPDKPLRYPSVVIKENGLEDGDQDLVNLMDDNHGNFVEDADYDDNENDSIGQVNAQEESLDEKSEKEGEIVD</sequence>
<accession>A0AAE1N9C7</accession>
<gene>
    <name evidence="3" type="ORF">QN277_002354</name>
</gene>
<dbReference type="Pfam" id="PF10453">
    <property type="entry name" value="NUFIP1"/>
    <property type="match status" value="1"/>
</dbReference>
<proteinExistence type="predicted"/>
<feature type="region of interest" description="Disordered" evidence="1">
    <location>
        <begin position="406"/>
        <end position="460"/>
    </location>
</feature>
<feature type="region of interest" description="Disordered" evidence="1">
    <location>
        <begin position="527"/>
        <end position="566"/>
    </location>
</feature>
<keyword evidence="4" id="KW-1185">Reference proteome</keyword>